<reference evidence="1 2" key="1">
    <citation type="submission" date="2019-03" db="EMBL/GenBank/DDBJ databases">
        <title>Draft genome sequence data and analysis of a Fermenting Bacterium, Soehngenia longevitae strain 1933PT, isolated from petroleum reservoir in Azerbaijan.</title>
        <authorList>
            <person name="Grouzdev D.S."/>
            <person name="Bidzhieva S.K."/>
            <person name="Sokolova D.S."/>
            <person name="Tourova T.P."/>
            <person name="Poltaraus A.B."/>
            <person name="Nazina T.N."/>
        </authorList>
    </citation>
    <scope>NUCLEOTIDE SEQUENCE [LARGE SCALE GENOMIC DNA]</scope>
    <source>
        <strain evidence="1 2">1933P</strain>
    </source>
</reference>
<sequence length="257" mass="30851">MNENKIHYEVKMTSEVSKEDELSFLKLFNFIFNKNMSSSWFDWKYRKNIYGDSIHVFCYDDTNLIGIRCFWRNDLNNQIAYQPCDTAVSEEYRKMGIFSQMSKLALEKSKGSFIYNFPNENSLPGNLKLGWQIYKKRYLSLNVNKGDLDNKVDYIDEDYLKWRFANKPNTKYYYSSGKEVSYLLLKRKNGIYYYLGNFNPAYNDYFEKTNLGIILKYVDKETLFYKLFKKNSITVFYDNRLEKKDFPAIPMNKADYF</sequence>
<dbReference type="InterPro" id="IPR016181">
    <property type="entry name" value="Acyl_CoA_acyltransferase"/>
</dbReference>
<proteinExistence type="predicted"/>
<dbReference type="Proteomes" id="UP000298381">
    <property type="component" value="Unassembled WGS sequence"/>
</dbReference>
<keyword evidence="2" id="KW-1185">Reference proteome</keyword>
<dbReference type="GO" id="GO:0016740">
    <property type="term" value="F:transferase activity"/>
    <property type="evidence" value="ECO:0007669"/>
    <property type="project" value="UniProtKB-KW"/>
</dbReference>
<evidence type="ECO:0000313" key="2">
    <source>
        <dbReference type="Proteomes" id="UP000298381"/>
    </source>
</evidence>
<evidence type="ECO:0000313" key="1">
    <source>
        <dbReference type="EMBL" id="TFZ41174.1"/>
    </source>
</evidence>
<organism evidence="1 2">
    <name type="scientific">Soehngenia longivitae</name>
    <dbReference type="NCBI Taxonomy" id="2562294"/>
    <lineage>
        <taxon>Bacteria</taxon>
        <taxon>Bacillati</taxon>
        <taxon>Bacillota</taxon>
        <taxon>Tissierellia</taxon>
        <taxon>Tissierellales</taxon>
        <taxon>Tissierellaceae</taxon>
        <taxon>Soehngenia</taxon>
    </lineage>
</organism>
<dbReference type="AlphaFoldDB" id="A0A4Z0D8D5"/>
<dbReference type="Gene3D" id="3.40.630.30">
    <property type="match status" value="1"/>
</dbReference>
<dbReference type="OrthoDB" id="5570877at2"/>
<accession>A0A4Z0D8D5</accession>
<gene>
    <name evidence="1" type="ORF">E4100_03490</name>
</gene>
<dbReference type="RefSeq" id="WP_135270655.1">
    <property type="nucleotide sequence ID" value="NZ_SRIB01000003.1"/>
</dbReference>
<name>A0A4Z0D8D5_9FIRM</name>
<protein>
    <submittedName>
        <fullName evidence="1">GNAT family N-acetyltransferase</fullName>
    </submittedName>
</protein>
<dbReference type="SUPFAM" id="SSF55729">
    <property type="entry name" value="Acyl-CoA N-acyltransferases (Nat)"/>
    <property type="match status" value="1"/>
</dbReference>
<dbReference type="EMBL" id="SRIB01000003">
    <property type="protein sequence ID" value="TFZ41174.1"/>
    <property type="molecule type" value="Genomic_DNA"/>
</dbReference>
<comment type="caution">
    <text evidence="1">The sequence shown here is derived from an EMBL/GenBank/DDBJ whole genome shotgun (WGS) entry which is preliminary data.</text>
</comment>
<keyword evidence="1" id="KW-0808">Transferase</keyword>